<dbReference type="SMART" id="SM00316">
    <property type="entry name" value="S1"/>
    <property type="match status" value="1"/>
</dbReference>
<evidence type="ECO:0000256" key="9">
    <source>
        <dbReference type="SAM" id="MobiDB-lite"/>
    </source>
</evidence>
<evidence type="ECO:0000256" key="3">
    <source>
        <dbReference type="ARBA" id="ARBA00022679"/>
    </source>
</evidence>
<dbReference type="SUPFAM" id="SSF55666">
    <property type="entry name" value="Ribonuclease PH domain 2-like"/>
    <property type="match status" value="2"/>
</dbReference>
<evidence type="ECO:0000256" key="4">
    <source>
        <dbReference type="ARBA" id="ARBA00022695"/>
    </source>
</evidence>
<accession>X5HJ12</accession>
<dbReference type="InterPro" id="IPR012162">
    <property type="entry name" value="PNPase"/>
</dbReference>
<dbReference type="RefSeq" id="WP_084473232.1">
    <property type="nucleotide sequence ID" value="NZ_CP007481.1"/>
</dbReference>
<name>X5HJ12_9RICK</name>
<dbReference type="EC" id="2.7.7.8" evidence="8"/>
<dbReference type="Pfam" id="PF00575">
    <property type="entry name" value="S1"/>
    <property type="match status" value="1"/>
</dbReference>
<feature type="binding site" evidence="8">
    <location>
        <position position="490"/>
    </location>
    <ligand>
        <name>Mg(2+)</name>
        <dbReference type="ChEBI" id="CHEBI:18420"/>
    </ligand>
</feature>
<keyword evidence="5 8" id="KW-0479">Metal-binding</keyword>
<gene>
    <name evidence="8 11" type="primary">pnp</name>
    <name evidence="11" type="ORF">NHE_0060</name>
</gene>
<dbReference type="Gene3D" id="2.40.50.140">
    <property type="entry name" value="Nucleic acid-binding proteins"/>
    <property type="match status" value="1"/>
</dbReference>
<comment type="function">
    <text evidence="8">Involved in mRNA degradation. Catalyzes the phosphorolysis of single-stranded polyribonucleotides processively in the 3'- to 5'-direction.</text>
</comment>
<dbReference type="InterPro" id="IPR027408">
    <property type="entry name" value="PNPase/RNase_PH_dom_sf"/>
</dbReference>
<dbReference type="HOGENOM" id="CLU_004217_2_2_5"/>
<dbReference type="InterPro" id="IPR036345">
    <property type="entry name" value="ExoRNase_PH_dom2_sf"/>
</dbReference>
<evidence type="ECO:0000256" key="5">
    <source>
        <dbReference type="ARBA" id="ARBA00022723"/>
    </source>
</evidence>
<comment type="similarity">
    <text evidence="1 8">Belongs to the polyribonucleotide nucleotidyltransferase family.</text>
</comment>
<dbReference type="PROSITE" id="PS50084">
    <property type="entry name" value="KH_TYPE_1"/>
    <property type="match status" value="1"/>
</dbReference>
<dbReference type="PANTHER" id="PTHR11252">
    <property type="entry name" value="POLYRIBONUCLEOTIDE NUCLEOTIDYLTRANSFERASE"/>
    <property type="match status" value="1"/>
</dbReference>
<dbReference type="InterPro" id="IPR015848">
    <property type="entry name" value="PNPase_PH_RNA-bd_bac/org-type"/>
</dbReference>
<evidence type="ECO:0000259" key="10">
    <source>
        <dbReference type="PROSITE" id="PS50126"/>
    </source>
</evidence>
<dbReference type="GO" id="GO:0000287">
    <property type="term" value="F:magnesium ion binding"/>
    <property type="evidence" value="ECO:0007669"/>
    <property type="project" value="UniProtKB-UniRule"/>
</dbReference>
<dbReference type="Pfam" id="PF03725">
    <property type="entry name" value="RNase_PH_C"/>
    <property type="match status" value="1"/>
</dbReference>
<dbReference type="AlphaFoldDB" id="X5HJ12"/>
<dbReference type="Pfam" id="PF01138">
    <property type="entry name" value="RNase_PH"/>
    <property type="match status" value="2"/>
</dbReference>
<dbReference type="InterPro" id="IPR003029">
    <property type="entry name" value="S1_domain"/>
</dbReference>
<dbReference type="Pfam" id="PF03726">
    <property type="entry name" value="PNPase"/>
    <property type="match status" value="1"/>
</dbReference>
<dbReference type="EMBL" id="CP007481">
    <property type="protein sequence ID" value="AHX11034.1"/>
    <property type="molecule type" value="Genomic_DNA"/>
</dbReference>
<keyword evidence="2 8" id="KW-0963">Cytoplasm</keyword>
<proteinExistence type="inferred from homology"/>
<dbReference type="InterPro" id="IPR036612">
    <property type="entry name" value="KH_dom_type_1_sf"/>
</dbReference>
<dbReference type="SUPFAM" id="SSF54211">
    <property type="entry name" value="Ribosomal protein S5 domain 2-like"/>
    <property type="match status" value="2"/>
</dbReference>
<organism evidence="11 12">
    <name type="scientific">Neorickettsia helminthoeca str. Oregon</name>
    <dbReference type="NCBI Taxonomy" id="1286528"/>
    <lineage>
        <taxon>Bacteria</taxon>
        <taxon>Pseudomonadati</taxon>
        <taxon>Pseudomonadota</taxon>
        <taxon>Alphaproteobacteria</taxon>
        <taxon>Rickettsiales</taxon>
        <taxon>Anaplasmataceae</taxon>
        <taxon>Neorickettsia</taxon>
    </lineage>
</organism>
<dbReference type="InterPro" id="IPR036456">
    <property type="entry name" value="PNPase_PH_RNA-bd_sf"/>
</dbReference>
<evidence type="ECO:0000313" key="11">
    <source>
        <dbReference type="EMBL" id="AHX11034.1"/>
    </source>
</evidence>
<dbReference type="SUPFAM" id="SSF54791">
    <property type="entry name" value="Eukaryotic type KH-domain (KH-domain type I)"/>
    <property type="match status" value="1"/>
</dbReference>
<dbReference type="GO" id="GO:0004654">
    <property type="term" value="F:polyribonucleotide nucleotidyltransferase activity"/>
    <property type="evidence" value="ECO:0007669"/>
    <property type="project" value="UniProtKB-UniRule"/>
</dbReference>
<dbReference type="SUPFAM" id="SSF50249">
    <property type="entry name" value="Nucleic acid-binding proteins"/>
    <property type="match status" value="1"/>
</dbReference>
<dbReference type="GO" id="GO:0005829">
    <property type="term" value="C:cytosol"/>
    <property type="evidence" value="ECO:0007669"/>
    <property type="project" value="TreeGrafter"/>
</dbReference>
<dbReference type="Pfam" id="PF00013">
    <property type="entry name" value="KH_1"/>
    <property type="match status" value="1"/>
</dbReference>
<dbReference type="PROSITE" id="PS50126">
    <property type="entry name" value="S1"/>
    <property type="match status" value="1"/>
</dbReference>
<dbReference type="GO" id="GO:0003723">
    <property type="term" value="F:RNA binding"/>
    <property type="evidence" value="ECO:0007669"/>
    <property type="project" value="UniProtKB-UniRule"/>
</dbReference>
<protein>
    <recommendedName>
        <fullName evidence="8">Polyribonucleotide nucleotidyltransferase</fullName>
        <ecNumber evidence="8">2.7.7.8</ecNumber>
    </recommendedName>
    <alternativeName>
        <fullName evidence="8">Polynucleotide phosphorylase</fullName>
        <shortName evidence="8">PNPase</shortName>
    </alternativeName>
</protein>
<evidence type="ECO:0000256" key="1">
    <source>
        <dbReference type="ARBA" id="ARBA00007404"/>
    </source>
</evidence>
<dbReference type="GO" id="GO:0006396">
    <property type="term" value="P:RNA processing"/>
    <property type="evidence" value="ECO:0007669"/>
    <property type="project" value="InterPro"/>
</dbReference>
<dbReference type="InterPro" id="IPR015847">
    <property type="entry name" value="ExoRNase_PH_dom2"/>
</dbReference>
<keyword evidence="4 8" id="KW-0548">Nucleotidyltransferase</keyword>
<dbReference type="PIRSF" id="PIRSF005499">
    <property type="entry name" value="PNPase"/>
    <property type="match status" value="1"/>
</dbReference>
<feature type="region of interest" description="Disordered" evidence="9">
    <location>
        <begin position="703"/>
        <end position="769"/>
    </location>
</feature>
<feature type="binding site" evidence="8">
    <location>
        <position position="496"/>
    </location>
    <ligand>
        <name>Mg(2+)</name>
        <dbReference type="ChEBI" id="CHEBI:18420"/>
    </ligand>
</feature>
<evidence type="ECO:0000313" key="12">
    <source>
        <dbReference type="Proteomes" id="UP000023755"/>
    </source>
</evidence>
<dbReference type="SUPFAM" id="SSF46915">
    <property type="entry name" value="Polynucleotide phosphorylase/guanosine pentaphosphate synthase (PNPase/GPSI), domain 3"/>
    <property type="match status" value="1"/>
</dbReference>
<dbReference type="GO" id="GO:0006402">
    <property type="term" value="P:mRNA catabolic process"/>
    <property type="evidence" value="ECO:0007669"/>
    <property type="project" value="UniProtKB-UniRule"/>
</dbReference>
<dbReference type="FunFam" id="3.30.1370.10:FF:000001">
    <property type="entry name" value="Polyribonucleotide nucleotidyltransferase"/>
    <property type="match status" value="1"/>
</dbReference>
<reference evidence="11 12" key="1">
    <citation type="submission" date="2014-03" db="EMBL/GenBank/DDBJ databases">
        <title>Sequencing and Comparison of Genomes and Transcriptome Profiles of Human Ehrlichiosis Agents.</title>
        <authorList>
            <person name="Lin M."/>
            <person name="Daugherty S.C."/>
            <person name="Nagaraj S."/>
            <person name="Cheng Z."/>
            <person name="Xiong Q."/>
            <person name="Lin F.-Y."/>
            <person name="Sengamalay N."/>
            <person name="Ott S."/>
            <person name="Godinez A."/>
            <person name="Tallon L.J."/>
            <person name="Sadzewicz L."/>
            <person name="Fraser C.M."/>
            <person name="Dunning Hotopp J.C."/>
            <person name="Rikihisa Y."/>
        </authorList>
    </citation>
    <scope>NUCLEOTIDE SEQUENCE [LARGE SCALE GENOMIC DNA]</scope>
    <source>
        <strain evidence="11 12">Oregon</strain>
    </source>
</reference>
<sequence length="769" mass="82993">MFEIKESSIKWKGKDLHIKTGEVARQTAGVASVSYGGTVILAAVTVQKDSAVAGKPSDLSGLALVTNFLAKSYALGRIPTGFFKREGKLTEREILASRVIDRAIRPLIQENLVNEVNIVCKLLAHDSKSVLPEVPALIAASVALKLSGIPFEGPVVGVNIVKNADGTISHNQSRESDSVLELFAACTEDSVVMVESEANEVSEPEMVSALKDALESTKPVVAFINEFLVGIPKQKSVGVLYENAELYSKVKETYEESLKAVYDAQIKNKEERYTLLDVIYLDAYAKFGEMGFTDAEVRFFIKKVEKEIVKRNTLENGVRIDGRGLSEIRPISISLDYLPGTHGSALFTRGGTQSLVVTTLGSYQDEQIMDDIDGERRESVLLHYNFLPYAVGEVGALRAPGRREIGHGRLALKALKAMLPTKATFPYTIRIVSEITESDGSSSMATVCGSSLALMDTGVPVTKHVAGIAMGLITDGEKYSILSDISGDEDALGDMDFKVAGTGSGITALQMDMKVQGISVEIIEKALNQALEGRMYILGKMLDAISAPRQDVKSSAPKILCYEINKDVVHKVIGSGGKTIKGISCDTASKIDIDANNFVHIMADSKETLMKAKARIDAVSGFTENTGSAPVKISIGKIYEGKIVSIVDFGLFVLLPNRQEGLVHISEISKERVNDIRASHTEGQAVTVRVKDISPDGKIKLTMRVTEDRSGSSGDSGSGGRSGSSTSRPSYRDQRSSSSSSGSGHRRPRADKSHATDGDDGYSNRKRFF</sequence>
<evidence type="ECO:0000256" key="2">
    <source>
        <dbReference type="ARBA" id="ARBA00022490"/>
    </source>
</evidence>
<keyword evidence="6 8" id="KW-0460">Magnesium</keyword>
<dbReference type="InterPro" id="IPR001247">
    <property type="entry name" value="ExoRNase_PH_dom1"/>
</dbReference>
<keyword evidence="7 8" id="KW-0694">RNA-binding</keyword>
<feature type="domain" description="S1 motif" evidence="10">
    <location>
        <begin position="636"/>
        <end position="704"/>
    </location>
</feature>
<dbReference type="STRING" id="1286528.NHE_0060"/>
<dbReference type="InterPro" id="IPR004088">
    <property type="entry name" value="KH_dom_type_1"/>
</dbReference>
<dbReference type="PANTHER" id="PTHR11252:SF0">
    <property type="entry name" value="POLYRIBONUCLEOTIDE NUCLEOTIDYLTRANSFERASE 1, MITOCHONDRIAL"/>
    <property type="match status" value="1"/>
</dbReference>
<dbReference type="Gene3D" id="3.30.1370.10">
    <property type="entry name" value="K Homology domain, type 1"/>
    <property type="match status" value="1"/>
</dbReference>
<evidence type="ECO:0000256" key="8">
    <source>
        <dbReference type="HAMAP-Rule" id="MF_01595"/>
    </source>
</evidence>
<comment type="subcellular location">
    <subcellularLocation>
        <location evidence="8">Cytoplasm</location>
    </subcellularLocation>
</comment>
<keyword evidence="3 8" id="KW-0808">Transferase</keyword>
<dbReference type="Gene3D" id="3.30.230.70">
    <property type="entry name" value="GHMP Kinase, N-terminal domain"/>
    <property type="match status" value="2"/>
</dbReference>
<dbReference type="NCBIfam" id="NF008805">
    <property type="entry name" value="PRK11824.1"/>
    <property type="match status" value="1"/>
</dbReference>
<dbReference type="FunFam" id="3.30.230.70:FF:000002">
    <property type="entry name" value="Polyribonucleotide nucleotidyltransferase"/>
    <property type="match status" value="1"/>
</dbReference>
<dbReference type="KEGG" id="nhm:NHE_0060"/>
<dbReference type="GO" id="GO:0000175">
    <property type="term" value="F:3'-5'-RNA exonuclease activity"/>
    <property type="evidence" value="ECO:0007669"/>
    <property type="project" value="TreeGrafter"/>
</dbReference>
<dbReference type="HAMAP" id="MF_01595">
    <property type="entry name" value="PNPase"/>
    <property type="match status" value="1"/>
</dbReference>
<dbReference type="InterPro" id="IPR012340">
    <property type="entry name" value="NA-bd_OB-fold"/>
</dbReference>
<comment type="catalytic activity">
    <reaction evidence="8">
        <text>RNA(n+1) + phosphate = RNA(n) + a ribonucleoside 5'-diphosphate</text>
        <dbReference type="Rhea" id="RHEA:22096"/>
        <dbReference type="Rhea" id="RHEA-COMP:14527"/>
        <dbReference type="Rhea" id="RHEA-COMP:17342"/>
        <dbReference type="ChEBI" id="CHEBI:43474"/>
        <dbReference type="ChEBI" id="CHEBI:57930"/>
        <dbReference type="ChEBI" id="CHEBI:140395"/>
        <dbReference type="EC" id="2.7.7.8"/>
    </reaction>
</comment>
<dbReference type="OrthoDB" id="9804305at2"/>
<dbReference type="CDD" id="cd11364">
    <property type="entry name" value="RNase_PH_PNPase_2"/>
    <property type="match status" value="1"/>
</dbReference>
<evidence type="ECO:0000256" key="6">
    <source>
        <dbReference type="ARBA" id="ARBA00022842"/>
    </source>
</evidence>
<keyword evidence="12" id="KW-1185">Reference proteome</keyword>
<dbReference type="NCBIfam" id="TIGR03591">
    <property type="entry name" value="polynuc_phos"/>
    <property type="match status" value="1"/>
</dbReference>
<dbReference type="Proteomes" id="UP000023755">
    <property type="component" value="Chromosome"/>
</dbReference>
<comment type="cofactor">
    <cofactor evidence="8">
        <name>Mg(2+)</name>
        <dbReference type="ChEBI" id="CHEBI:18420"/>
    </cofactor>
</comment>
<evidence type="ECO:0000256" key="7">
    <source>
        <dbReference type="ARBA" id="ARBA00022884"/>
    </source>
</evidence>
<dbReference type="InterPro" id="IPR020568">
    <property type="entry name" value="Ribosomal_Su5_D2-typ_SF"/>
</dbReference>